<keyword evidence="10" id="KW-1185">Reference proteome</keyword>
<dbReference type="InterPro" id="IPR051269">
    <property type="entry name" value="Fe-S_cluster_ET"/>
</dbReference>
<dbReference type="GO" id="GO:0051538">
    <property type="term" value="F:3 iron, 4 sulfur cluster binding"/>
    <property type="evidence" value="ECO:0007669"/>
    <property type="project" value="UniProtKB-KW"/>
</dbReference>
<dbReference type="RefSeq" id="WP_090798764.1">
    <property type="nucleotide sequence ID" value="NZ_BOND01000002.1"/>
</dbReference>
<comment type="cofactor">
    <cofactor evidence="1">
        <name>[3Fe-4S] cluster</name>
        <dbReference type="ChEBI" id="CHEBI:21137"/>
    </cofactor>
</comment>
<keyword evidence="7" id="KW-0003">3Fe-4S</keyword>
<dbReference type="Pfam" id="PF13370">
    <property type="entry name" value="Fer4_13"/>
    <property type="match status" value="1"/>
</dbReference>
<evidence type="ECO:0000256" key="3">
    <source>
        <dbReference type="ARBA" id="ARBA00022723"/>
    </source>
</evidence>
<dbReference type="Proteomes" id="UP000199632">
    <property type="component" value="Unassembled WGS sequence"/>
</dbReference>
<dbReference type="AlphaFoldDB" id="A0A1H3TB78"/>
<evidence type="ECO:0000256" key="8">
    <source>
        <dbReference type="RuleBase" id="RU368020"/>
    </source>
</evidence>
<evidence type="ECO:0000256" key="6">
    <source>
        <dbReference type="ARBA" id="ARBA00023014"/>
    </source>
</evidence>
<evidence type="ECO:0000256" key="4">
    <source>
        <dbReference type="ARBA" id="ARBA00022982"/>
    </source>
</evidence>
<organism evidence="9 10">
    <name type="scientific">Asanoa ishikariensis</name>
    <dbReference type="NCBI Taxonomy" id="137265"/>
    <lineage>
        <taxon>Bacteria</taxon>
        <taxon>Bacillati</taxon>
        <taxon>Actinomycetota</taxon>
        <taxon>Actinomycetes</taxon>
        <taxon>Micromonosporales</taxon>
        <taxon>Micromonosporaceae</taxon>
        <taxon>Asanoa</taxon>
    </lineage>
</organism>
<evidence type="ECO:0000256" key="5">
    <source>
        <dbReference type="ARBA" id="ARBA00023004"/>
    </source>
</evidence>
<sequence length="66" mass="6866">MTTVDITVDKDRCVGSATCVVVAAGSFVLDEHDRSEPTSQAGSDLDGVEQAEQLCPTAAIRVVRSG</sequence>
<dbReference type="Gene3D" id="3.30.70.20">
    <property type="match status" value="1"/>
</dbReference>
<dbReference type="PANTHER" id="PTHR36923:SF3">
    <property type="entry name" value="FERREDOXIN"/>
    <property type="match status" value="1"/>
</dbReference>
<name>A0A1H3TB78_9ACTN</name>
<dbReference type="OrthoDB" id="9803319at2"/>
<accession>A0A1H3TB78</accession>
<protein>
    <recommendedName>
        <fullName evidence="8">Ferredoxin</fullName>
    </recommendedName>
</protein>
<dbReference type="GO" id="GO:0005506">
    <property type="term" value="F:iron ion binding"/>
    <property type="evidence" value="ECO:0007669"/>
    <property type="project" value="UniProtKB-UniRule"/>
</dbReference>
<keyword evidence="3 8" id="KW-0479">Metal-binding</keyword>
<evidence type="ECO:0000313" key="9">
    <source>
        <dbReference type="EMBL" id="SDZ47101.1"/>
    </source>
</evidence>
<dbReference type="STRING" id="137265.SAMN05421684_5403"/>
<keyword evidence="5 8" id="KW-0408">Iron</keyword>
<dbReference type="EMBL" id="FNQB01000003">
    <property type="protein sequence ID" value="SDZ47101.1"/>
    <property type="molecule type" value="Genomic_DNA"/>
</dbReference>
<reference evidence="10" key="1">
    <citation type="submission" date="2016-10" db="EMBL/GenBank/DDBJ databases">
        <authorList>
            <person name="Varghese N."/>
            <person name="Submissions S."/>
        </authorList>
    </citation>
    <scope>NUCLEOTIDE SEQUENCE [LARGE SCALE GENOMIC DNA]</scope>
    <source>
        <strain evidence="10">DSM 44718</strain>
    </source>
</reference>
<evidence type="ECO:0000313" key="10">
    <source>
        <dbReference type="Proteomes" id="UP000199632"/>
    </source>
</evidence>
<dbReference type="PRINTS" id="PR00352">
    <property type="entry name" value="3FE4SFRDOXIN"/>
</dbReference>
<dbReference type="SUPFAM" id="SSF54862">
    <property type="entry name" value="4Fe-4S ferredoxins"/>
    <property type="match status" value="1"/>
</dbReference>
<proteinExistence type="predicted"/>
<evidence type="ECO:0000256" key="2">
    <source>
        <dbReference type="ARBA" id="ARBA00022448"/>
    </source>
</evidence>
<keyword evidence="6 8" id="KW-0411">Iron-sulfur</keyword>
<keyword evidence="2 8" id="KW-0813">Transport</keyword>
<dbReference type="InterPro" id="IPR001080">
    <property type="entry name" value="3Fe4S_ferredoxin"/>
</dbReference>
<evidence type="ECO:0000256" key="7">
    <source>
        <dbReference type="ARBA" id="ARBA00023291"/>
    </source>
</evidence>
<evidence type="ECO:0000256" key="1">
    <source>
        <dbReference type="ARBA" id="ARBA00001927"/>
    </source>
</evidence>
<comment type="function">
    <text evidence="8">Ferredoxins are iron-sulfur proteins that transfer electrons in a wide variety of metabolic reactions.</text>
</comment>
<dbReference type="GO" id="GO:0009055">
    <property type="term" value="F:electron transfer activity"/>
    <property type="evidence" value="ECO:0007669"/>
    <property type="project" value="UniProtKB-UniRule"/>
</dbReference>
<dbReference type="PANTHER" id="PTHR36923">
    <property type="entry name" value="FERREDOXIN"/>
    <property type="match status" value="1"/>
</dbReference>
<gene>
    <name evidence="9" type="ORF">SAMN05421684_5403</name>
</gene>
<keyword evidence="4 8" id="KW-0249">Electron transport</keyword>